<organism evidence="1 2">
    <name type="scientific">Cardiocondyla obscurior</name>
    <dbReference type="NCBI Taxonomy" id="286306"/>
    <lineage>
        <taxon>Eukaryota</taxon>
        <taxon>Metazoa</taxon>
        <taxon>Ecdysozoa</taxon>
        <taxon>Arthropoda</taxon>
        <taxon>Hexapoda</taxon>
        <taxon>Insecta</taxon>
        <taxon>Pterygota</taxon>
        <taxon>Neoptera</taxon>
        <taxon>Endopterygota</taxon>
        <taxon>Hymenoptera</taxon>
        <taxon>Apocrita</taxon>
        <taxon>Aculeata</taxon>
        <taxon>Formicoidea</taxon>
        <taxon>Formicidae</taxon>
        <taxon>Myrmicinae</taxon>
        <taxon>Cardiocondyla</taxon>
    </lineage>
</organism>
<reference evidence="1 2" key="1">
    <citation type="submission" date="2023-03" db="EMBL/GenBank/DDBJ databases">
        <title>High recombination rates correlate with genetic variation in Cardiocondyla obscurior ants.</title>
        <authorList>
            <person name="Errbii M."/>
        </authorList>
    </citation>
    <scope>NUCLEOTIDE SEQUENCE [LARGE SCALE GENOMIC DNA]</scope>
    <source>
        <strain evidence="1">Alpha-2009</strain>
        <tissue evidence="1">Whole body</tissue>
    </source>
</reference>
<evidence type="ECO:0000313" key="1">
    <source>
        <dbReference type="EMBL" id="KAL0128367.1"/>
    </source>
</evidence>
<dbReference type="Proteomes" id="UP001430953">
    <property type="component" value="Unassembled WGS sequence"/>
</dbReference>
<gene>
    <name evidence="1" type="ORF">PUN28_003570</name>
</gene>
<sequence length="49" mass="5641">MMLKARAPSLPRGIHDEHPSRLTLTERECNTVGIQWNSELKNAINLDRQ</sequence>
<proteinExistence type="predicted"/>
<protein>
    <submittedName>
        <fullName evidence="1">Uncharacterized protein</fullName>
    </submittedName>
</protein>
<keyword evidence="2" id="KW-1185">Reference proteome</keyword>
<comment type="caution">
    <text evidence="1">The sequence shown here is derived from an EMBL/GenBank/DDBJ whole genome shotgun (WGS) entry which is preliminary data.</text>
</comment>
<dbReference type="AlphaFoldDB" id="A0AAW2GNQ2"/>
<evidence type="ECO:0000313" key="2">
    <source>
        <dbReference type="Proteomes" id="UP001430953"/>
    </source>
</evidence>
<accession>A0AAW2GNQ2</accession>
<name>A0AAW2GNQ2_9HYME</name>
<dbReference type="EMBL" id="JADYXP020000003">
    <property type="protein sequence ID" value="KAL0128367.1"/>
    <property type="molecule type" value="Genomic_DNA"/>
</dbReference>